<dbReference type="SUPFAM" id="SSF53697">
    <property type="entry name" value="SIS domain"/>
    <property type="match status" value="1"/>
</dbReference>
<dbReference type="PANTHER" id="PTHR38418">
    <property type="entry name" value="SUGAR ISOMERASE, KPSF/GUTQ (AFU_ORTHOLOGUE AFUA_6G08860)"/>
    <property type="match status" value="1"/>
</dbReference>
<accession>A0A2P4YC56</accession>
<dbReference type="GO" id="GO:1901135">
    <property type="term" value="P:carbohydrate derivative metabolic process"/>
    <property type="evidence" value="ECO:0007669"/>
    <property type="project" value="InterPro"/>
</dbReference>
<evidence type="ECO:0000313" key="3">
    <source>
        <dbReference type="Proteomes" id="UP000237271"/>
    </source>
</evidence>
<dbReference type="EMBL" id="NCKW01003854">
    <property type="protein sequence ID" value="POM75388.1"/>
    <property type="molecule type" value="Genomic_DNA"/>
</dbReference>
<dbReference type="PANTHER" id="PTHR38418:SF2">
    <property type="entry name" value="SUGAR ISOMERASE, KPSF_GUTQ (AFU_ORTHOLOGUE AFUA_6G08860)"/>
    <property type="match status" value="1"/>
</dbReference>
<dbReference type="PROSITE" id="PS51464">
    <property type="entry name" value="SIS"/>
    <property type="match status" value="1"/>
</dbReference>
<dbReference type="Gene3D" id="3.40.50.10490">
    <property type="entry name" value="Glucose-6-phosphate isomerase like protein, domain 1"/>
    <property type="match status" value="1"/>
</dbReference>
<dbReference type="InterPro" id="IPR001347">
    <property type="entry name" value="SIS_dom"/>
</dbReference>
<feature type="domain" description="SIS" evidence="1">
    <location>
        <begin position="25"/>
        <end position="166"/>
    </location>
</feature>
<proteinExistence type="predicted"/>
<comment type="caution">
    <text evidence="2">The sequence shown here is derived from an EMBL/GenBank/DDBJ whole genome shotgun (WGS) entry which is preliminary data.</text>
</comment>
<evidence type="ECO:0000259" key="1">
    <source>
        <dbReference type="PROSITE" id="PS51464"/>
    </source>
</evidence>
<dbReference type="Pfam" id="PF01380">
    <property type="entry name" value="SIS"/>
    <property type="match status" value="1"/>
</dbReference>
<dbReference type="GO" id="GO:0097367">
    <property type="term" value="F:carbohydrate derivative binding"/>
    <property type="evidence" value="ECO:0007669"/>
    <property type="project" value="InterPro"/>
</dbReference>
<sequence length="166" mass="17923">MSCARPNLFRSLTNDTEVAQNFDQCVARVLQCHDQQNRVFVTGIGKSGAVAQRLASTLSSISISSQWIHGGEWVHGELGGLKHGDIVIIVSHSGRTTELLPLPKLFRKAGCEVMAVVGDGRSPLSKQLDLVVVAPAEDEADCPVPSRSIIFQVPIPACTSVAHWRK</sequence>
<dbReference type="OrthoDB" id="415590at2759"/>
<dbReference type="Proteomes" id="UP000237271">
    <property type="component" value="Unassembled WGS sequence"/>
</dbReference>
<evidence type="ECO:0000313" key="2">
    <source>
        <dbReference type="EMBL" id="POM75388.1"/>
    </source>
</evidence>
<reference evidence="2 3" key="1">
    <citation type="journal article" date="2017" name="Genome Biol. Evol.">
        <title>Phytophthora megakarya and P. palmivora, closely related causal agents of cacao black pod rot, underwent increases in genome sizes and gene numbers by different mechanisms.</title>
        <authorList>
            <person name="Ali S.S."/>
            <person name="Shao J."/>
            <person name="Lary D.J."/>
            <person name="Kronmiller B."/>
            <person name="Shen D."/>
            <person name="Strem M.D."/>
            <person name="Amoako-Attah I."/>
            <person name="Akrofi A.Y."/>
            <person name="Begoude B.A."/>
            <person name="Ten Hoopen G.M."/>
            <person name="Coulibaly K."/>
            <person name="Kebe B.I."/>
            <person name="Melnick R.L."/>
            <person name="Guiltinan M.J."/>
            <person name="Tyler B.M."/>
            <person name="Meinhardt L.W."/>
            <person name="Bailey B.A."/>
        </authorList>
    </citation>
    <scope>NUCLEOTIDE SEQUENCE [LARGE SCALE GENOMIC DNA]</scope>
    <source>
        <strain evidence="3">sbr112.9</strain>
    </source>
</reference>
<protein>
    <recommendedName>
        <fullName evidence="1">SIS domain-containing protein</fullName>
    </recommendedName>
</protein>
<name>A0A2P4YC56_9STRA</name>
<organism evidence="2 3">
    <name type="scientific">Phytophthora palmivora</name>
    <dbReference type="NCBI Taxonomy" id="4796"/>
    <lineage>
        <taxon>Eukaryota</taxon>
        <taxon>Sar</taxon>
        <taxon>Stramenopiles</taxon>
        <taxon>Oomycota</taxon>
        <taxon>Peronosporomycetes</taxon>
        <taxon>Peronosporales</taxon>
        <taxon>Peronosporaceae</taxon>
        <taxon>Phytophthora</taxon>
    </lineage>
</organism>
<gene>
    <name evidence="2" type="ORF">PHPALM_7513</name>
</gene>
<keyword evidence="3" id="KW-1185">Reference proteome</keyword>
<dbReference type="AlphaFoldDB" id="A0A2P4YC56"/>
<dbReference type="InterPro" id="IPR046348">
    <property type="entry name" value="SIS_dom_sf"/>
</dbReference>